<accession>A0ABS2HYI4</accession>
<dbReference type="RefSeq" id="WP_205082894.1">
    <property type="nucleotide sequence ID" value="NZ_JAFEUF010000048.1"/>
</dbReference>
<evidence type="ECO:0000313" key="2">
    <source>
        <dbReference type="Proteomes" id="UP000712045"/>
    </source>
</evidence>
<gene>
    <name evidence="1" type="ORF">JS521_12610</name>
</gene>
<name>A0ABS2HYI4_9ACTN</name>
<comment type="caution">
    <text evidence="1">The sequence shown here is derived from an EMBL/GenBank/DDBJ whole genome shotgun (WGS) entry which is preliminary data.</text>
</comment>
<sequence>MTCALCSVPVHTQFATPELVGAIVEGGLDPAEDPGWAESGAGSPAEYARWAGHLCGMTCLRMALGADAPSLFALRDGALKYGAYAEDTDGAIRGLVYAPFAEYVREVYGREATVHRHLDVAEIPGLLDAGRTVLASVHYGIRHPERPAPGRGGHLVLVTARTADGSGVHFHNPSGTDAGTGADVLPLTEFERFLAGRGVSLGTAVAGRGVSLGTAEASETGAGPEA</sequence>
<protein>
    <submittedName>
        <fullName evidence="1">Peptidase</fullName>
    </submittedName>
</protein>
<organism evidence="1 2">
    <name type="scientific">Streptomyces durocortorensis</name>
    <dbReference type="NCBI Taxonomy" id="2811104"/>
    <lineage>
        <taxon>Bacteria</taxon>
        <taxon>Bacillati</taxon>
        <taxon>Actinomycetota</taxon>
        <taxon>Actinomycetes</taxon>
        <taxon>Kitasatosporales</taxon>
        <taxon>Streptomycetaceae</taxon>
        <taxon>Streptomyces</taxon>
    </lineage>
</organism>
<keyword evidence="2" id="KW-1185">Reference proteome</keyword>
<proteinExistence type="predicted"/>
<evidence type="ECO:0000313" key="1">
    <source>
        <dbReference type="EMBL" id="MBM7054680.1"/>
    </source>
</evidence>
<dbReference type="Proteomes" id="UP000712045">
    <property type="component" value="Unassembled WGS sequence"/>
</dbReference>
<reference evidence="1 2" key="1">
    <citation type="submission" date="2021-02" db="EMBL/GenBank/DDBJ databases">
        <title>Genome Streptomyces sp. RHZ10.</title>
        <authorList>
            <person name="Besaury L."/>
        </authorList>
    </citation>
    <scope>NUCLEOTIDE SEQUENCE [LARGE SCALE GENOMIC DNA]</scope>
    <source>
        <strain evidence="1 2">RHZ10</strain>
    </source>
</reference>
<dbReference type="EMBL" id="JAFEUF010000048">
    <property type="protein sequence ID" value="MBM7054680.1"/>
    <property type="molecule type" value="Genomic_DNA"/>
</dbReference>